<proteinExistence type="predicted"/>
<protein>
    <submittedName>
        <fullName evidence="1">Abi-like protein</fullName>
    </submittedName>
</protein>
<dbReference type="Proteomes" id="UP000249005">
    <property type="component" value="Chromosome 1"/>
</dbReference>
<evidence type="ECO:0000313" key="1">
    <source>
        <dbReference type="EMBL" id="SQI43361.1"/>
    </source>
</evidence>
<dbReference type="KEGG" id="lri:NCTC12151_03001"/>
<accession>A0A2X4UX16</accession>
<dbReference type="EMBL" id="LS483470">
    <property type="protein sequence ID" value="SQI43361.1"/>
    <property type="molecule type" value="Genomic_DNA"/>
</dbReference>
<dbReference type="AlphaFoldDB" id="A0A2X4UX16"/>
<evidence type="ECO:0000313" key="2">
    <source>
        <dbReference type="Proteomes" id="UP000249005"/>
    </source>
</evidence>
<organism evidence="1 2">
    <name type="scientific">Leminorella richardii</name>
    <dbReference type="NCBI Taxonomy" id="158841"/>
    <lineage>
        <taxon>Bacteria</taxon>
        <taxon>Pseudomonadati</taxon>
        <taxon>Pseudomonadota</taxon>
        <taxon>Gammaproteobacteria</taxon>
        <taxon>Enterobacterales</taxon>
        <taxon>Budviciaceae</taxon>
        <taxon>Leminorella</taxon>
    </lineage>
</organism>
<keyword evidence="2" id="KW-1185">Reference proteome</keyword>
<reference evidence="1 2" key="1">
    <citation type="submission" date="2018-06" db="EMBL/GenBank/DDBJ databases">
        <authorList>
            <consortium name="Pathogen Informatics"/>
            <person name="Doyle S."/>
        </authorList>
    </citation>
    <scope>NUCLEOTIDE SEQUENCE [LARGE SCALE GENOMIC DNA]</scope>
    <source>
        <strain evidence="1 2">NCTC12151</strain>
    </source>
</reference>
<gene>
    <name evidence="1" type="ORF">NCTC12151_03001</name>
</gene>
<name>A0A2X4UX16_9GAMM</name>
<dbReference type="RefSeq" id="WP_232054927.1">
    <property type="nucleotide sequence ID" value="NZ_LR698987.1"/>
</dbReference>
<sequence length="233" mass="27008">MHAAKTLYHHGKPVYDRTTWEEDCIRKVAKRIRDAGKNPTAERMISGLDFGFWTNFLTKNYDEPRNCSLLWPQLLPSVFPGAPVGTSRHELEKKFTRIRDLRNRLAHHEAIWKFQEKNPVTGAPDYNRPVYGLQASLQLLRRAWDDMLEALNWLSPARHAAFLAEGHHIRFETLTTRDGLLSFTGCQQLVNDLNIRRSRETRKLLRGLNQQKIIRLTSSSQIVAIIGPDFIRI</sequence>